<accession>A0A423T0H9</accession>
<dbReference type="GO" id="GO:0050808">
    <property type="term" value="P:synapse organization"/>
    <property type="evidence" value="ECO:0007669"/>
    <property type="project" value="TreeGrafter"/>
</dbReference>
<feature type="domain" description="Ig-like" evidence="2">
    <location>
        <begin position="41"/>
        <end position="140"/>
    </location>
</feature>
<dbReference type="InterPro" id="IPR007110">
    <property type="entry name" value="Ig-like_dom"/>
</dbReference>
<protein>
    <submittedName>
        <fullName evidence="3">Putative lachesin-like</fullName>
    </submittedName>
</protein>
<dbReference type="OrthoDB" id="8049355at2759"/>
<evidence type="ECO:0000313" key="4">
    <source>
        <dbReference type="Proteomes" id="UP000283509"/>
    </source>
</evidence>
<dbReference type="SMART" id="SM00409">
    <property type="entry name" value="IG"/>
    <property type="match status" value="2"/>
</dbReference>
<dbReference type="EMBL" id="QCYY01002485">
    <property type="protein sequence ID" value="ROT70000.1"/>
    <property type="molecule type" value="Genomic_DNA"/>
</dbReference>
<dbReference type="SUPFAM" id="SSF48726">
    <property type="entry name" value="Immunoglobulin"/>
    <property type="match status" value="2"/>
</dbReference>
<dbReference type="SMART" id="SM00408">
    <property type="entry name" value="IGc2"/>
    <property type="match status" value="2"/>
</dbReference>
<organism evidence="3 4">
    <name type="scientific">Penaeus vannamei</name>
    <name type="common">Whiteleg shrimp</name>
    <name type="synonym">Litopenaeus vannamei</name>
    <dbReference type="NCBI Taxonomy" id="6689"/>
    <lineage>
        <taxon>Eukaryota</taxon>
        <taxon>Metazoa</taxon>
        <taxon>Ecdysozoa</taxon>
        <taxon>Arthropoda</taxon>
        <taxon>Crustacea</taxon>
        <taxon>Multicrustacea</taxon>
        <taxon>Malacostraca</taxon>
        <taxon>Eumalacostraca</taxon>
        <taxon>Eucarida</taxon>
        <taxon>Decapoda</taxon>
        <taxon>Dendrobranchiata</taxon>
        <taxon>Penaeoidea</taxon>
        <taxon>Penaeidae</taxon>
        <taxon>Penaeus</taxon>
    </lineage>
</organism>
<dbReference type="GO" id="GO:0032589">
    <property type="term" value="C:neuron projection membrane"/>
    <property type="evidence" value="ECO:0007669"/>
    <property type="project" value="TreeGrafter"/>
</dbReference>
<dbReference type="Gene3D" id="2.60.40.10">
    <property type="entry name" value="Immunoglobulins"/>
    <property type="match status" value="2"/>
</dbReference>
<reference evidence="3 4" key="2">
    <citation type="submission" date="2019-01" db="EMBL/GenBank/DDBJ databases">
        <title>The decoding of complex shrimp genome reveals the adaptation for benthos swimmer, frequently molting mechanism and breeding impact on genome.</title>
        <authorList>
            <person name="Sun Y."/>
            <person name="Gao Y."/>
            <person name="Yu Y."/>
        </authorList>
    </citation>
    <scope>NUCLEOTIDE SEQUENCE [LARGE SCALE GENOMIC DNA]</scope>
    <source>
        <tissue evidence="3">Muscle</tissue>
    </source>
</reference>
<evidence type="ECO:0000259" key="2">
    <source>
        <dbReference type="PROSITE" id="PS50835"/>
    </source>
</evidence>
<dbReference type="Pfam" id="PF13927">
    <property type="entry name" value="Ig_3"/>
    <property type="match status" value="1"/>
</dbReference>
<dbReference type="InterPro" id="IPR013098">
    <property type="entry name" value="Ig_I-set"/>
</dbReference>
<name>A0A423T0H9_PENVA</name>
<dbReference type="InterPro" id="IPR036179">
    <property type="entry name" value="Ig-like_dom_sf"/>
</dbReference>
<dbReference type="PANTHER" id="PTHR23279">
    <property type="entry name" value="DEFECTIVE PROBOSCIS EXTENSION RESPONSE DPR -RELATED"/>
    <property type="match status" value="1"/>
</dbReference>
<evidence type="ECO:0000313" key="3">
    <source>
        <dbReference type="EMBL" id="ROT70000.1"/>
    </source>
</evidence>
<keyword evidence="4" id="KW-1185">Reference proteome</keyword>
<feature type="domain" description="Ig-like" evidence="2">
    <location>
        <begin position="144"/>
        <end position="227"/>
    </location>
</feature>
<dbReference type="AlphaFoldDB" id="A0A423T0H9"/>
<dbReference type="InterPro" id="IPR003599">
    <property type="entry name" value="Ig_sub"/>
</dbReference>
<dbReference type="PANTHER" id="PTHR23279:SF21">
    <property type="entry name" value="DEFECTIVE PROBOSCIS EXTENSION RESPONSE 11, ISOFORM B-RELATED"/>
    <property type="match status" value="1"/>
</dbReference>
<dbReference type="InterPro" id="IPR003598">
    <property type="entry name" value="Ig_sub2"/>
</dbReference>
<dbReference type="CDD" id="cd00096">
    <property type="entry name" value="Ig"/>
    <property type="match status" value="1"/>
</dbReference>
<comment type="caution">
    <text evidence="3">The sequence shown here is derived from an EMBL/GenBank/DDBJ whole genome shotgun (WGS) entry which is preliminary data.</text>
</comment>
<gene>
    <name evidence="3" type="ORF">C7M84_011746</name>
</gene>
<reference evidence="3 4" key="1">
    <citation type="submission" date="2018-04" db="EMBL/GenBank/DDBJ databases">
        <authorList>
            <person name="Zhang X."/>
            <person name="Yuan J."/>
            <person name="Li F."/>
            <person name="Xiang J."/>
        </authorList>
    </citation>
    <scope>NUCLEOTIDE SEQUENCE [LARGE SCALE GENOMIC DNA]</scope>
    <source>
        <tissue evidence="3">Muscle</tissue>
    </source>
</reference>
<dbReference type="Proteomes" id="UP000283509">
    <property type="component" value="Unassembled WGS sequence"/>
</dbReference>
<dbReference type="InterPro" id="IPR037448">
    <property type="entry name" value="Zig-8"/>
</dbReference>
<evidence type="ECO:0000256" key="1">
    <source>
        <dbReference type="SAM" id="MobiDB-lite"/>
    </source>
</evidence>
<feature type="region of interest" description="Disordered" evidence="1">
    <location>
        <begin position="1"/>
        <end position="47"/>
    </location>
</feature>
<dbReference type="Pfam" id="PF07679">
    <property type="entry name" value="I-set"/>
    <property type="match status" value="1"/>
</dbReference>
<dbReference type="FunFam" id="2.60.40.10:FF:000129">
    <property type="entry name" value="CLUMA_CG018772, isoform A"/>
    <property type="match status" value="1"/>
</dbReference>
<dbReference type="PROSITE" id="PS50835">
    <property type="entry name" value="IG_LIKE"/>
    <property type="match status" value="2"/>
</dbReference>
<sequence length="286" mass="31055">MPITSQPGPLRAPQPGAPPSEGGWAAERHGRRGGTGGELPPHFDPTSPTQIKAQMGSSAYLPCKIKNLGDKTVSWIRNRDAHILSVDRYTFISDARFMAWHEAVTQTWTLQIKFVQARDAGSYECQLSTEPKMSHFVHLTVVSPKVTIPGGSELHVRSGSTVTIKCVVSHALHPPNYVFWYHEDNRVSESSWAGVQQTPLTEVSEEALVAALTITSADQQHAGNYTCAPAALTPVSATLHVLLNGERPAAMQHGTSGADAASSFSRRNLLFLSVFALVELLQTLLR</sequence>
<proteinExistence type="predicted"/>
<dbReference type="InterPro" id="IPR013783">
    <property type="entry name" value="Ig-like_fold"/>
</dbReference>